<proteinExistence type="predicted"/>
<dbReference type="AlphaFoldDB" id="A0A3B1CKX8"/>
<protein>
    <recommendedName>
        <fullName evidence="3">Cation/H+ exchanger domain-containing protein</fullName>
    </recommendedName>
</protein>
<organism evidence="2">
    <name type="scientific">hydrothermal vent metagenome</name>
    <dbReference type="NCBI Taxonomy" id="652676"/>
    <lineage>
        <taxon>unclassified sequences</taxon>
        <taxon>metagenomes</taxon>
        <taxon>ecological metagenomes</taxon>
    </lineage>
</organism>
<keyword evidence="1" id="KW-1133">Transmembrane helix</keyword>
<gene>
    <name evidence="2" type="ORF">MNBD_NITROSPINAE02-2006</name>
</gene>
<dbReference type="InterPro" id="IPR038770">
    <property type="entry name" value="Na+/solute_symporter_sf"/>
</dbReference>
<name>A0A3B1CKX8_9ZZZZ</name>
<feature type="transmembrane region" description="Helical" evidence="1">
    <location>
        <begin position="34"/>
        <end position="53"/>
    </location>
</feature>
<feature type="transmembrane region" description="Helical" evidence="1">
    <location>
        <begin position="134"/>
        <end position="153"/>
    </location>
</feature>
<evidence type="ECO:0000313" key="2">
    <source>
        <dbReference type="EMBL" id="VAX24608.1"/>
    </source>
</evidence>
<feature type="transmembrane region" description="Helical" evidence="1">
    <location>
        <begin position="340"/>
        <end position="360"/>
    </location>
</feature>
<feature type="transmembrane region" description="Helical" evidence="1">
    <location>
        <begin position="235"/>
        <end position="266"/>
    </location>
</feature>
<feature type="transmembrane region" description="Helical" evidence="1">
    <location>
        <begin position="286"/>
        <end position="319"/>
    </location>
</feature>
<dbReference type="EMBL" id="UOGE01000096">
    <property type="protein sequence ID" value="VAX24608.1"/>
    <property type="molecule type" value="Genomic_DNA"/>
</dbReference>
<evidence type="ECO:0008006" key="3">
    <source>
        <dbReference type="Google" id="ProtNLM"/>
    </source>
</evidence>
<evidence type="ECO:0000256" key="1">
    <source>
        <dbReference type="SAM" id="Phobius"/>
    </source>
</evidence>
<feature type="transmembrane region" description="Helical" evidence="1">
    <location>
        <begin position="100"/>
        <end position="122"/>
    </location>
</feature>
<reference evidence="2" key="1">
    <citation type="submission" date="2018-06" db="EMBL/GenBank/DDBJ databases">
        <authorList>
            <person name="Zhirakovskaya E."/>
        </authorList>
    </citation>
    <scope>NUCLEOTIDE SEQUENCE</scope>
</reference>
<feature type="transmembrane region" description="Helical" evidence="1">
    <location>
        <begin position="202"/>
        <end position="223"/>
    </location>
</feature>
<sequence length="400" mass="43729">MKLVWILIVLTIAGYLGGRYVFSKQRLPAIIRDIFLTGWEFILLGVAIGPMGMDLIPAMQIASLDPFIALGLGWAGLIYGVQMSRSDLSKVDKAVMRLTFIQSAIVWAGVLVFAFALFYAIFDLTFVETFTTAFVIAAAAAISSPTALTLMAPSLPKSRFGAIRILKIIATLDVIPAIIGIGVLFCFFSAESGSQFSLNRGMAFLSLSLIMAILLAILFRLFGRDKYHDDEELTLLIGYLVLIAGMAFYIRLSPLFLSFVVGVILANVLKADDKIFKMLFSTEKPFYVILLIITGLLLPPLSFPLIIVTVLILVARLWLKIIAMEREGSLFLEEHKTAGRHAGFALVAQGALAPAIGLNYLLTYPGEGPKLAFVVIVTGMIINEILAPFLIRKTIGNQVQ</sequence>
<feature type="transmembrane region" description="Helical" evidence="1">
    <location>
        <begin position="6"/>
        <end position="22"/>
    </location>
</feature>
<feature type="transmembrane region" description="Helical" evidence="1">
    <location>
        <begin position="165"/>
        <end position="190"/>
    </location>
</feature>
<keyword evidence="1" id="KW-0812">Transmembrane</keyword>
<accession>A0A3B1CKX8</accession>
<feature type="transmembrane region" description="Helical" evidence="1">
    <location>
        <begin position="59"/>
        <end position="79"/>
    </location>
</feature>
<keyword evidence="1" id="KW-0472">Membrane</keyword>
<feature type="transmembrane region" description="Helical" evidence="1">
    <location>
        <begin position="372"/>
        <end position="391"/>
    </location>
</feature>
<dbReference type="Gene3D" id="1.20.1530.20">
    <property type="match status" value="1"/>
</dbReference>